<dbReference type="SUPFAM" id="SSF56300">
    <property type="entry name" value="Metallo-dependent phosphatases"/>
    <property type="match status" value="1"/>
</dbReference>
<sequence>MPSPVHTIIQLSDVHIVGAGEPLHGTQDTVGHLAAALRSVEEAGIPLAALLLSGDLADEGDPRSYGILREAVEPVAERLGVPALYMMGNHDERGALRAGLLNEPGSDAPLYYVHRIGGLRIIVLDSTVPGHHHGELGEEQLEWLREELASPAPEGTILGLHHSPIPSPLPLMDPLGLRSPEKLADVLRGGDVRMVLSGHAHHPAAGAFAGIPAWISGALAYTGDALGPENVTRGLAGSAFTRVDVYPDTVVASSVSLVPAGTEPLYEVGAERSDG</sequence>
<evidence type="ECO:0000313" key="7">
    <source>
        <dbReference type="Proteomes" id="UP000676079"/>
    </source>
</evidence>
<evidence type="ECO:0000313" key="6">
    <source>
        <dbReference type="EMBL" id="QUX22437.1"/>
    </source>
</evidence>
<protein>
    <submittedName>
        <fullName evidence="6">Metallophosphoesterase</fullName>
    </submittedName>
</protein>
<dbReference type="RefSeq" id="WP_220563653.1">
    <property type="nucleotide sequence ID" value="NZ_CP074133.1"/>
</dbReference>
<keyword evidence="2" id="KW-0378">Hydrolase</keyword>
<name>A0ABX8BKA2_9ACTN</name>
<reference evidence="6 7" key="1">
    <citation type="submission" date="2021-05" db="EMBL/GenBank/DDBJ databases">
        <title>Direct Submission.</title>
        <authorList>
            <person name="Li K."/>
            <person name="Gao J."/>
        </authorList>
    </citation>
    <scope>NUCLEOTIDE SEQUENCE [LARGE SCALE GENOMIC DNA]</scope>
    <source>
        <strain evidence="6 7">Mg02</strain>
    </source>
</reference>
<dbReference type="EMBL" id="CP074133">
    <property type="protein sequence ID" value="QUX22437.1"/>
    <property type="molecule type" value="Genomic_DNA"/>
</dbReference>
<dbReference type="InterPro" id="IPR050884">
    <property type="entry name" value="CNP_phosphodiesterase-III"/>
</dbReference>
<dbReference type="PANTHER" id="PTHR42988:SF2">
    <property type="entry name" value="CYCLIC NUCLEOTIDE PHOSPHODIESTERASE CBUA0032-RELATED"/>
    <property type="match status" value="1"/>
</dbReference>
<dbReference type="Gene3D" id="3.60.21.10">
    <property type="match status" value="1"/>
</dbReference>
<evidence type="ECO:0000259" key="5">
    <source>
        <dbReference type="Pfam" id="PF00149"/>
    </source>
</evidence>
<dbReference type="InterPro" id="IPR004843">
    <property type="entry name" value="Calcineurin-like_PHP"/>
</dbReference>
<dbReference type="Proteomes" id="UP000676079">
    <property type="component" value="Chromosome"/>
</dbReference>
<keyword evidence="3" id="KW-0408">Iron</keyword>
<accession>A0ABX8BKA2</accession>
<proteinExistence type="inferred from homology"/>
<organism evidence="6 7">
    <name type="scientific">Nocardiopsis changdeensis</name>
    <dbReference type="NCBI Taxonomy" id="2831969"/>
    <lineage>
        <taxon>Bacteria</taxon>
        <taxon>Bacillati</taxon>
        <taxon>Actinomycetota</taxon>
        <taxon>Actinomycetes</taxon>
        <taxon>Streptosporangiales</taxon>
        <taxon>Nocardiopsidaceae</taxon>
        <taxon>Nocardiopsis</taxon>
    </lineage>
</organism>
<dbReference type="Pfam" id="PF00149">
    <property type="entry name" value="Metallophos"/>
    <property type="match status" value="1"/>
</dbReference>
<dbReference type="InterPro" id="IPR029052">
    <property type="entry name" value="Metallo-depent_PP-like"/>
</dbReference>
<evidence type="ECO:0000256" key="1">
    <source>
        <dbReference type="ARBA" id="ARBA00022723"/>
    </source>
</evidence>
<dbReference type="PANTHER" id="PTHR42988">
    <property type="entry name" value="PHOSPHOHYDROLASE"/>
    <property type="match status" value="1"/>
</dbReference>
<keyword evidence="7" id="KW-1185">Reference proteome</keyword>
<evidence type="ECO:0000256" key="3">
    <source>
        <dbReference type="ARBA" id="ARBA00023004"/>
    </source>
</evidence>
<gene>
    <name evidence="6" type="ORF">KGD84_29650</name>
</gene>
<evidence type="ECO:0000256" key="4">
    <source>
        <dbReference type="ARBA" id="ARBA00025742"/>
    </source>
</evidence>
<comment type="similarity">
    <text evidence="4">Belongs to the cyclic nucleotide phosphodiesterase class-III family.</text>
</comment>
<evidence type="ECO:0000256" key="2">
    <source>
        <dbReference type="ARBA" id="ARBA00022801"/>
    </source>
</evidence>
<keyword evidence="1" id="KW-0479">Metal-binding</keyword>
<feature type="domain" description="Calcineurin-like phosphoesterase" evidence="5">
    <location>
        <begin position="7"/>
        <end position="203"/>
    </location>
</feature>